<evidence type="ECO:0008006" key="10">
    <source>
        <dbReference type="Google" id="ProtNLM"/>
    </source>
</evidence>
<feature type="region of interest" description="Disordered" evidence="6">
    <location>
        <begin position="194"/>
        <end position="222"/>
    </location>
</feature>
<feature type="transmembrane region" description="Helical" evidence="7">
    <location>
        <begin position="230"/>
        <end position="255"/>
    </location>
</feature>
<feature type="transmembrane region" description="Helical" evidence="7">
    <location>
        <begin position="12"/>
        <end position="36"/>
    </location>
</feature>
<sequence length="410" mass="42884">MIRNWVRPGGHWLLVFFSVTSMAEIVQTLGMYWVTYRLTGNATLVGVVNATAYVPAVLAGLVFRRYADRGHASRLLGLTNRVLLIGSLLLTVVWLAGAPVPAMVGCFLAVQCSLSLVKMLNKAYVGRFVRERFDAAEARALVSRGTSLGLAGGLAGGAVAGILLDVAGPAWCFGLTAGLYALSIIAVRRSLAPGHPADDQTSGQAARGARPRKKPQPTDDADVMVGPRTVLAFSVPSSGALPFISTLMVPLAATLAPGRGAYYSALSMVATVGGFAAGLLVSSERVPMPAVLRHALLLGGVLCLVLAPVHSAAMVLLLMLPVSMVLTAHVICMQVLTNQAPRPEEVGKFTTLRNSVAGAAKAGFSLLAGWVVDARGLDTAWVVLGAVLLVFSVLWWGASLAARERAVRVA</sequence>
<name>A0ABP7AJZ9_9ACTN</name>
<evidence type="ECO:0000256" key="4">
    <source>
        <dbReference type="ARBA" id="ARBA00022989"/>
    </source>
</evidence>
<dbReference type="InterPro" id="IPR011701">
    <property type="entry name" value="MFS"/>
</dbReference>
<accession>A0ABP7AJZ9</accession>
<evidence type="ECO:0000313" key="9">
    <source>
        <dbReference type="Proteomes" id="UP001501074"/>
    </source>
</evidence>
<evidence type="ECO:0000256" key="1">
    <source>
        <dbReference type="ARBA" id="ARBA00004651"/>
    </source>
</evidence>
<dbReference type="Gene3D" id="1.20.1250.20">
    <property type="entry name" value="MFS general substrate transporter like domains"/>
    <property type="match status" value="1"/>
</dbReference>
<keyword evidence="4 7" id="KW-1133">Transmembrane helix</keyword>
<dbReference type="RefSeq" id="WP_231489265.1">
    <property type="nucleotide sequence ID" value="NZ_BAAAZO010000012.1"/>
</dbReference>
<dbReference type="PANTHER" id="PTHR23513:SF11">
    <property type="entry name" value="STAPHYLOFERRIN A TRANSPORTER"/>
    <property type="match status" value="1"/>
</dbReference>
<dbReference type="SUPFAM" id="SSF103473">
    <property type="entry name" value="MFS general substrate transporter"/>
    <property type="match status" value="1"/>
</dbReference>
<feature type="transmembrane region" description="Helical" evidence="7">
    <location>
        <begin position="379"/>
        <end position="398"/>
    </location>
</feature>
<evidence type="ECO:0000256" key="2">
    <source>
        <dbReference type="ARBA" id="ARBA00022475"/>
    </source>
</evidence>
<reference evidence="9" key="1">
    <citation type="journal article" date="2019" name="Int. J. Syst. Evol. Microbiol.">
        <title>The Global Catalogue of Microorganisms (GCM) 10K type strain sequencing project: providing services to taxonomists for standard genome sequencing and annotation.</title>
        <authorList>
            <consortium name="The Broad Institute Genomics Platform"/>
            <consortium name="The Broad Institute Genome Sequencing Center for Infectious Disease"/>
            <person name="Wu L."/>
            <person name="Ma J."/>
        </authorList>
    </citation>
    <scope>NUCLEOTIDE SEQUENCE [LARGE SCALE GENOMIC DNA]</scope>
    <source>
        <strain evidence="9">JCM 16902</strain>
    </source>
</reference>
<feature type="transmembrane region" description="Helical" evidence="7">
    <location>
        <begin position="102"/>
        <end position="120"/>
    </location>
</feature>
<feature type="transmembrane region" description="Helical" evidence="7">
    <location>
        <begin position="261"/>
        <end position="283"/>
    </location>
</feature>
<dbReference type="Proteomes" id="UP001501074">
    <property type="component" value="Unassembled WGS sequence"/>
</dbReference>
<protein>
    <recommendedName>
        <fullName evidence="10">MFS transporter</fullName>
    </recommendedName>
</protein>
<organism evidence="8 9">
    <name type="scientific">Kineosporia mesophila</name>
    <dbReference type="NCBI Taxonomy" id="566012"/>
    <lineage>
        <taxon>Bacteria</taxon>
        <taxon>Bacillati</taxon>
        <taxon>Actinomycetota</taxon>
        <taxon>Actinomycetes</taxon>
        <taxon>Kineosporiales</taxon>
        <taxon>Kineosporiaceae</taxon>
        <taxon>Kineosporia</taxon>
    </lineage>
</organism>
<dbReference type="PANTHER" id="PTHR23513">
    <property type="entry name" value="INTEGRAL MEMBRANE EFFLUX PROTEIN-RELATED"/>
    <property type="match status" value="1"/>
</dbReference>
<feature type="transmembrane region" description="Helical" evidence="7">
    <location>
        <begin position="141"/>
        <end position="162"/>
    </location>
</feature>
<feature type="transmembrane region" description="Helical" evidence="7">
    <location>
        <begin position="42"/>
        <end position="63"/>
    </location>
</feature>
<dbReference type="InterPro" id="IPR036259">
    <property type="entry name" value="MFS_trans_sf"/>
</dbReference>
<keyword evidence="9" id="KW-1185">Reference proteome</keyword>
<dbReference type="EMBL" id="BAAAZO010000012">
    <property type="protein sequence ID" value="GAA3634517.1"/>
    <property type="molecule type" value="Genomic_DNA"/>
</dbReference>
<evidence type="ECO:0000313" key="8">
    <source>
        <dbReference type="EMBL" id="GAA3634517.1"/>
    </source>
</evidence>
<gene>
    <name evidence="8" type="ORF">GCM10022223_61050</name>
</gene>
<evidence type="ECO:0000256" key="5">
    <source>
        <dbReference type="ARBA" id="ARBA00023136"/>
    </source>
</evidence>
<feature type="transmembrane region" description="Helical" evidence="7">
    <location>
        <begin position="295"/>
        <end position="320"/>
    </location>
</feature>
<feature type="transmembrane region" description="Helical" evidence="7">
    <location>
        <begin position="75"/>
        <end position="96"/>
    </location>
</feature>
<dbReference type="Pfam" id="PF07690">
    <property type="entry name" value="MFS_1"/>
    <property type="match status" value="1"/>
</dbReference>
<keyword evidence="5 7" id="KW-0472">Membrane</keyword>
<comment type="caution">
    <text evidence="8">The sequence shown here is derived from an EMBL/GenBank/DDBJ whole genome shotgun (WGS) entry which is preliminary data.</text>
</comment>
<keyword evidence="2" id="KW-1003">Cell membrane</keyword>
<feature type="transmembrane region" description="Helical" evidence="7">
    <location>
        <begin position="168"/>
        <end position="187"/>
    </location>
</feature>
<keyword evidence="3 7" id="KW-0812">Transmembrane</keyword>
<evidence type="ECO:0000256" key="3">
    <source>
        <dbReference type="ARBA" id="ARBA00022692"/>
    </source>
</evidence>
<evidence type="ECO:0000256" key="6">
    <source>
        <dbReference type="SAM" id="MobiDB-lite"/>
    </source>
</evidence>
<comment type="subcellular location">
    <subcellularLocation>
        <location evidence="1">Cell membrane</location>
        <topology evidence="1">Multi-pass membrane protein</topology>
    </subcellularLocation>
</comment>
<proteinExistence type="predicted"/>
<evidence type="ECO:0000256" key="7">
    <source>
        <dbReference type="SAM" id="Phobius"/>
    </source>
</evidence>